<gene>
    <name evidence="2" type="ORF">ECRASSUSDP1_LOCUS29084</name>
</gene>
<name>A0AAD1YB09_EUPCR</name>
<proteinExistence type="predicted"/>
<feature type="region of interest" description="Disordered" evidence="1">
    <location>
        <begin position="451"/>
        <end position="483"/>
    </location>
</feature>
<dbReference type="Proteomes" id="UP001295684">
    <property type="component" value="Unassembled WGS sequence"/>
</dbReference>
<reference evidence="2" key="1">
    <citation type="submission" date="2023-07" db="EMBL/GenBank/DDBJ databases">
        <authorList>
            <consortium name="AG Swart"/>
            <person name="Singh M."/>
            <person name="Singh A."/>
            <person name="Seah K."/>
            <person name="Emmerich C."/>
        </authorList>
    </citation>
    <scope>NUCLEOTIDE SEQUENCE</scope>
    <source>
        <strain evidence="2">DP1</strain>
    </source>
</reference>
<keyword evidence="3" id="KW-1185">Reference proteome</keyword>
<evidence type="ECO:0000313" key="2">
    <source>
        <dbReference type="EMBL" id="CAI2387451.1"/>
    </source>
</evidence>
<evidence type="ECO:0000313" key="3">
    <source>
        <dbReference type="Proteomes" id="UP001295684"/>
    </source>
</evidence>
<accession>A0AAD1YB09</accession>
<organism evidence="2 3">
    <name type="scientific">Euplotes crassus</name>
    <dbReference type="NCBI Taxonomy" id="5936"/>
    <lineage>
        <taxon>Eukaryota</taxon>
        <taxon>Sar</taxon>
        <taxon>Alveolata</taxon>
        <taxon>Ciliophora</taxon>
        <taxon>Intramacronucleata</taxon>
        <taxon>Spirotrichea</taxon>
        <taxon>Hypotrichia</taxon>
        <taxon>Euplotida</taxon>
        <taxon>Euplotidae</taxon>
        <taxon>Moneuplotes</taxon>
    </lineage>
</organism>
<feature type="compositionally biased region" description="Basic and acidic residues" evidence="1">
    <location>
        <begin position="451"/>
        <end position="463"/>
    </location>
</feature>
<sequence>MNTSIRIRSAKPKIKSPFIKNQGAFPKDFFTNKDLSLKRQCSKNSIINTTLDNKIQSLNNTVISSSEKDVKRNSSQGFTRVFPSKNRKYRKATNSCSENRKPPIRISKLVNLDILKKQGGDATEQERHMLEISSKTKSVLQLSRNNSGLNCNYNKDGIIPIGSGRSSHFNNTQEVSTSALALGDGLEEDSVEIRRPVIKSKYQNYLRNSSNKSLLSHGNSRGINISELAKQRLKMCKNSDFKIPNQRCSQLKSAYRQKPQIKKYSSIYKTVNGDSRGNNTSMSIHHYDTNKSVLQANQIAYKNFRKKMLKIKSSQKLAPKRKTSKRLVKLKKLEKTQDQPLGISVKRLNPSSTMGGNCRKQNYHSNNLANQTIEYHEKTMIEEYTNASIPEFTLGPTSFSKNERPKPLSVNRMGFYEDCKDLEAKLSPIKQCQEVVKDNILNLNLEKVRKLPDGSLPDNKDSEENGFYDNTGLLSSPSTGKHDSTKKYIELVDSFRTGGRNIEFETPSFKIQTEETGGKKENMKLEDVLKKIKNTQRSYTLLNSLCRNSSEMQTQRKSSATRAETDAIDSFRPKSRRLKNSHMNLKKYHQEESAKEICIPDNIARLEGRNGSLGFN</sequence>
<protein>
    <submittedName>
        <fullName evidence="2">Uncharacterized protein</fullName>
    </submittedName>
</protein>
<dbReference type="EMBL" id="CAMPGE010029961">
    <property type="protein sequence ID" value="CAI2387451.1"/>
    <property type="molecule type" value="Genomic_DNA"/>
</dbReference>
<dbReference type="AlphaFoldDB" id="A0AAD1YB09"/>
<evidence type="ECO:0000256" key="1">
    <source>
        <dbReference type="SAM" id="MobiDB-lite"/>
    </source>
</evidence>
<comment type="caution">
    <text evidence="2">The sequence shown here is derived from an EMBL/GenBank/DDBJ whole genome shotgun (WGS) entry which is preliminary data.</text>
</comment>